<dbReference type="SUPFAM" id="SSF51735">
    <property type="entry name" value="NAD(P)-binding Rossmann-fold domains"/>
    <property type="match status" value="1"/>
</dbReference>
<proteinExistence type="predicted"/>
<evidence type="ECO:0000313" key="5">
    <source>
        <dbReference type="Proteomes" id="UP000501690"/>
    </source>
</evidence>
<dbReference type="FunFam" id="3.40.50.720:FF:000382">
    <property type="entry name" value="NAD(P)-binding Rossmann-fold superfamily protein"/>
    <property type="match status" value="1"/>
</dbReference>
<evidence type="ECO:0000313" key="4">
    <source>
        <dbReference type="EMBL" id="QCE02146.1"/>
    </source>
</evidence>
<organism evidence="4 5">
    <name type="scientific">Vigna unguiculata</name>
    <name type="common">Cowpea</name>
    <dbReference type="NCBI Taxonomy" id="3917"/>
    <lineage>
        <taxon>Eukaryota</taxon>
        <taxon>Viridiplantae</taxon>
        <taxon>Streptophyta</taxon>
        <taxon>Embryophyta</taxon>
        <taxon>Tracheophyta</taxon>
        <taxon>Spermatophyta</taxon>
        <taxon>Magnoliopsida</taxon>
        <taxon>eudicotyledons</taxon>
        <taxon>Gunneridae</taxon>
        <taxon>Pentapetalae</taxon>
        <taxon>rosids</taxon>
        <taxon>fabids</taxon>
        <taxon>Fabales</taxon>
        <taxon>Fabaceae</taxon>
        <taxon>Papilionoideae</taxon>
        <taxon>50 kb inversion clade</taxon>
        <taxon>NPAAA clade</taxon>
        <taxon>indigoferoid/millettioid clade</taxon>
        <taxon>Phaseoleae</taxon>
        <taxon>Vigna</taxon>
    </lineage>
</organism>
<gene>
    <name evidence="4" type="ORF">DEO72_LG8g157</name>
</gene>
<keyword evidence="2" id="KW-0560">Oxidoreductase</keyword>
<dbReference type="InterPro" id="IPR036291">
    <property type="entry name" value="NAD(P)-bd_dom_sf"/>
</dbReference>
<protein>
    <submittedName>
        <fullName evidence="4">Cinnamoyl-CoA reductase</fullName>
    </submittedName>
</protein>
<dbReference type="PANTHER" id="PTHR10366">
    <property type="entry name" value="NAD DEPENDENT EPIMERASE/DEHYDRATASE"/>
    <property type="match status" value="1"/>
</dbReference>
<accession>A0A4D6MKZ7</accession>
<dbReference type="Gene3D" id="3.40.50.720">
    <property type="entry name" value="NAD(P)-binding Rossmann-like Domain"/>
    <property type="match status" value="1"/>
</dbReference>
<keyword evidence="5" id="KW-1185">Reference proteome</keyword>
<dbReference type="InterPro" id="IPR001509">
    <property type="entry name" value="Epimerase_deHydtase"/>
</dbReference>
<sequence length="328" mass="36646">MAAKTVCVTGAGGFVASWLVKLLLSKGYNVHGTVRQPGSEKYEHLQKLEGASENLTLFKADLLNYDSILSAIAGCDAVFHVASPVPSTIVPNPQASLISYFFNVEVIEPAVKGTTNVLQACLEAKVQRVVYVSSVSAICVGPNMPKDKVIDESYWSDKDYCRKTQNWYCYSKTEAEEQALEFGKRTGLDVVSICPSLVLGPILQSTTVNASSLVLPKLLKGGDSFENKIRWIVDVRDLVDAILLVYEKHEAERRYICSAHTIKTRDLVEKLKSIYPSYKYPSNFTEVDDYLQFSSEKLERLGWKYRSLEETLIDSVESYREAGLLQLE</sequence>
<dbReference type="CDD" id="cd08958">
    <property type="entry name" value="FR_SDR_e"/>
    <property type="match status" value="1"/>
</dbReference>
<dbReference type="PANTHER" id="PTHR10366:SF776">
    <property type="entry name" value="NAD(P)-BINDING ROSSMANN-FOLD SUPERFAMILY PROTEIN"/>
    <property type="match status" value="1"/>
</dbReference>
<dbReference type="AlphaFoldDB" id="A0A4D6MKZ7"/>
<evidence type="ECO:0000256" key="1">
    <source>
        <dbReference type="ARBA" id="ARBA00022857"/>
    </source>
</evidence>
<feature type="domain" description="NAD-dependent epimerase/dehydratase" evidence="3">
    <location>
        <begin position="6"/>
        <end position="252"/>
    </location>
</feature>
<dbReference type="EMBL" id="CP039352">
    <property type="protein sequence ID" value="QCE02146.1"/>
    <property type="molecule type" value="Genomic_DNA"/>
</dbReference>
<keyword evidence="1" id="KW-0521">NADP</keyword>
<reference evidence="4 5" key="1">
    <citation type="submission" date="2019-04" db="EMBL/GenBank/DDBJ databases">
        <title>An improved genome assembly and genetic linkage map for asparagus bean, Vigna unguiculata ssp. sesquipedialis.</title>
        <authorList>
            <person name="Xia Q."/>
            <person name="Zhang R."/>
            <person name="Dong Y."/>
        </authorList>
    </citation>
    <scope>NUCLEOTIDE SEQUENCE [LARGE SCALE GENOMIC DNA]</scope>
    <source>
        <tissue evidence="4">Leaf</tissue>
    </source>
</reference>
<name>A0A4D6MKZ7_VIGUN</name>
<dbReference type="InterPro" id="IPR050425">
    <property type="entry name" value="NAD(P)_dehydrat-like"/>
</dbReference>
<dbReference type="Pfam" id="PF01370">
    <property type="entry name" value="Epimerase"/>
    <property type="match status" value="1"/>
</dbReference>
<dbReference type="GO" id="GO:0016616">
    <property type="term" value="F:oxidoreductase activity, acting on the CH-OH group of donors, NAD or NADP as acceptor"/>
    <property type="evidence" value="ECO:0007669"/>
    <property type="project" value="TreeGrafter"/>
</dbReference>
<evidence type="ECO:0000256" key="2">
    <source>
        <dbReference type="ARBA" id="ARBA00023002"/>
    </source>
</evidence>
<evidence type="ECO:0000259" key="3">
    <source>
        <dbReference type="Pfam" id="PF01370"/>
    </source>
</evidence>
<dbReference type="Proteomes" id="UP000501690">
    <property type="component" value="Linkage Group LG8"/>
</dbReference>